<sequence length="188" mass="21521">AMEQQTITLSKAGIQATLNARTSILASCLPKAVYYQPTQPLHKNCDLSAPIMSRFDLMFVMQDIHDETNDLRVAKHILSLHRQTTEETSLQLSPTDLMRYIRYARAHKPKITPEAKKQLVRSYKALRKDRHSYMRGHAGVTVRQLESLIRLSEAIARVNLSDQVTADHAKEAFDLQMNSLKRVEHEDL</sequence>
<proteinExistence type="predicted"/>
<dbReference type="SMART" id="SM00350">
    <property type="entry name" value="MCM"/>
    <property type="match status" value="1"/>
</dbReference>
<evidence type="ECO:0000313" key="5">
    <source>
        <dbReference type="EMBL" id="CAK0805785.1"/>
    </source>
</evidence>
<evidence type="ECO:0000259" key="4">
    <source>
        <dbReference type="PROSITE" id="PS50051"/>
    </source>
</evidence>
<feature type="non-terminal residue" evidence="5">
    <location>
        <position position="188"/>
    </location>
</feature>
<dbReference type="Proteomes" id="UP001189429">
    <property type="component" value="Unassembled WGS sequence"/>
</dbReference>
<organism evidence="5 6">
    <name type="scientific">Prorocentrum cordatum</name>
    <dbReference type="NCBI Taxonomy" id="2364126"/>
    <lineage>
        <taxon>Eukaryota</taxon>
        <taxon>Sar</taxon>
        <taxon>Alveolata</taxon>
        <taxon>Dinophyceae</taxon>
        <taxon>Prorocentrales</taxon>
        <taxon>Prorocentraceae</taxon>
        <taxon>Prorocentrum</taxon>
    </lineage>
</organism>
<dbReference type="Pfam" id="PF17855">
    <property type="entry name" value="MCM_lid"/>
    <property type="match status" value="1"/>
</dbReference>
<dbReference type="InterPro" id="IPR027417">
    <property type="entry name" value="P-loop_NTPase"/>
</dbReference>
<evidence type="ECO:0000256" key="2">
    <source>
        <dbReference type="ARBA" id="ARBA00022840"/>
    </source>
</evidence>
<protein>
    <recommendedName>
        <fullName evidence="4">MCM C-terminal AAA(+) ATPase domain-containing protein</fullName>
    </recommendedName>
</protein>
<comment type="caution">
    <text evidence="5">The sequence shown here is derived from an EMBL/GenBank/DDBJ whole genome shotgun (WGS) entry which is preliminary data.</text>
</comment>
<name>A0ABN9QPC9_9DINO</name>
<dbReference type="PROSITE" id="PS50051">
    <property type="entry name" value="MCM_2"/>
    <property type="match status" value="1"/>
</dbReference>
<gene>
    <name evidence="5" type="ORF">PCOR1329_LOCUS12213</name>
</gene>
<dbReference type="SUPFAM" id="SSF52540">
    <property type="entry name" value="P-loop containing nucleoside triphosphate hydrolases"/>
    <property type="match status" value="1"/>
</dbReference>
<feature type="non-terminal residue" evidence="5">
    <location>
        <position position="1"/>
    </location>
</feature>
<dbReference type="PANTHER" id="PTHR11630">
    <property type="entry name" value="DNA REPLICATION LICENSING FACTOR MCM FAMILY MEMBER"/>
    <property type="match status" value="1"/>
</dbReference>
<dbReference type="InterPro" id="IPR031327">
    <property type="entry name" value="MCM"/>
</dbReference>
<dbReference type="Pfam" id="PF00493">
    <property type="entry name" value="MCM"/>
    <property type="match status" value="1"/>
</dbReference>
<dbReference type="InterPro" id="IPR001208">
    <property type="entry name" value="MCM_dom"/>
</dbReference>
<reference evidence="5" key="1">
    <citation type="submission" date="2023-10" db="EMBL/GenBank/DDBJ databases">
        <authorList>
            <person name="Chen Y."/>
            <person name="Shah S."/>
            <person name="Dougan E. K."/>
            <person name="Thang M."/>
            <person name="Chan C."/>
        </authorList>
    </citation>
    <scope>NUCLEOTIDE SEQUENCE [LARGE SCALE GENOMIC DNA]</scope>
</reference>
<keyword evidence="1" id="KW-0547">Nucleotide-binding</keyword>
<dbReference type="InterPro" id="IPR041562">
    <property type="entry name" value="MCM_lid"/>
</dbReference>
<dbReference type="PANTHER" id="PTHR11630:SF43">
    <property type="entry name" value="DNA REPLICATION LICENSING FACTOR MCM6"/>
    <property type="match status" value="1"/>
</dbReference>
<dbReference type="Gene3D" id="3.40.50.300">
    <property type="entry name" value="P-loop containing nucleotide triphosphate hydrolases"/>
    <property type="match status" value="1"/>
</dbReference>
<accession>A0ABN9QPC9</accession>
<keyword evidence="3" id="KW-0238">DNA-binding</keyword>
<feature type="domain" description="MCM C-terminal AAA(+) ATPase" evidence="4">
    <location>
        <begin position="1"/>
        <end position="77"/>
    </location>
</feature>
<keyword evidence="2" id="KW-0067">ATP-binding</keyword>
<evidence type="ECO:0000313" key="6">
    <source>
        <dbReference type="Proteomes" id="UP001189429"/>
    </source>
</evidence>
<keyword evidence="6" id="KW-1185">Reference proteome</keyword>
<dbReference type="EMBL" id="CAUYUJ010003557">
    <property type="protein sequence ID" value="CAK0805785.1"/>
    <property type="molecule type" value="Genomic_DNA"/>
</dbReference>
<evidence type="ECO:0000256" key="3">
    <source>
        <dbReference type="ARBA" id="ARBA00023125"/>
    </source>
</evidence>
<evidence type="ECO:0000256" key="1">
    <source>
        <dbReference type="ARBA" id="ARBA00022741"/>
    </source>
</evidence>